<feature type="binding site" evidence="3">
    <location>
        <position position="66"/>
    </location>
    <ligand>
        <name>Fe cation</name>
        <dbReference type="ChEBI" id="CHEBI:24875"/>
    </ligand>
</feature>
<sequence>MALLFRINPIMIKFAFEILKSTTIMKNIILSLLAISTLWACSQSSNKEGESEKEESKEVNVYTHRHYESDQQLFKDFEEKTGIKVNVVSANADELIQKMTLEGENSPADVLITVDAGRLHRAKEADLLQSVESETLNNTISSNLRDVDNQWFGLTIRGRVIVYNPEKISAEKISTYESLANPDINGRLLIRSSSNIYNQSLMASIIAHNGEEAASTWASSIVNNMARDPKGGDRDQIKAVYAGEGDVAVSNTYYLGKMLNSSSEEEVKVAQAVKILFPNQDGRGTHINVSGAGVAKYAPNKENAIKFIEFLVSEEAQKVFAGVNYEYPVNEKVEWAPTLKEWGDFKRDTLNLSVLGENNDLAVKIFDRAGWK</sequence>
<dbReference type="CDD" id="cd13542">
    <property type="entry name" value="PBP2_FutA1_ilke"/>
    <property type="match status" value="1"/>
</dbReference>
<dbReference type="eggNOG" id="COG1840">
    <property type="taxonomic scope" value="Bacteria"/>
</dbReference>
<dbReference type="KEGG" id="mtt:Ftrac_1664"/>
<dbReference type="PANTHER" id="PTHR30006">
    <property type="entry name" value="THIAMINE-BINDING PERIPLASMIC PROTEIN-RELATED"/>
    <property type="match status" value="1"/>
</dbReference>
<name>E4TQV2_MARTH</name>
<dbReference type="PANTHER" id="PTHR30006:SF15">
    <property type="entry name" value="IRON-UTILIZATION PERIPLASMIC PROTEIN"/>
    <property type="match status" value="1"/>
</dbReference>
<dbReference type="InterPro" id="IPR026045">
    <property type="entry name" value="Ferric-bd"/>
</dbReference>
<feature type="binding site" evidence="3">
    <location>
        <position position="253"/>
    </location>
    <ligand>
        <name>Fe cation</name>
        <dbReference type="ChEBI" id="CHEBI:24875"/>
    </ligand>
</feature>
<evidence type="ECO:0000256" key="3">
    <source>
        <dbReference type="PIRSR" id="PIRSR002825-1"/>
    </source>
</evidence>
<dbReference type="Pfam" id="PF13343">
    <property type="entry name" value="SBP_bac_6"/>
    <property type="match status" value="1"/>
</dbReference>
<accession>E4TQV2</accession>
<dbReference type="STRING" id="643867.Ftrac_1664"/>
<reference evidence="4 5" key="1">
    <citation type="journal article" date="2011" name="Stand. Genomic Sci.">
        <title>Complete genome sequence of Marivirga tractuosa type strain (H-43).</title>
        <authorList>
            <person name="Pagani I."/>
            <person name="Chertkov O."/>
            <person name="Lapidus A."/>
            <person name="Lucas S."/>
            <person name="Del Rio T.G."/>
            <person name="Tice H."/>
            <person name="Copeland A."/>
            <person name="Cheng J.F."/>
            <person name="Nolan M."/>
            <person name="Saunders E."/>
            <person name="Pitluck S."/>
            <person name="Held B."/>
            <person name="Goodwin L."/>
            <person name="Liolios K."/>
            <person name="Ovchinikova G."/>
            <person name="Ivanova N."/>
            <person name="Mavromatis K."/>
            <person name="Pati A."/>
            <person name="Chen A."/>
            <person name="Palaniappan K."/>
            <person name="Land M."/>
            <person name="Hauser L."/>
            <person name="Jeffries C.D."/>
            <person name="Detter J.C."/>
            <person name="Han C."/>
            <person name="Tapia R."/>
            <person name="Ngatchou-Djao O.D."/>
            <person name="Rohde M."/>
            <person name="Goker M."/>
            <person name="Spring S."/>
            <person name="Sikorski J."/>
            <person name="Woyke T."/>
            <person name="Bristow J."/>
            <person name="Eisen J.A."/>
            <person name="Markowitz V."/>
            <person name="Hugenholtz P."/>
            <person name="Klenk H.P."/>
            <person name="Kyrpides N.C."/>
        </authorList>
    </citation>
    <scope>NUCLEOTIDE SEQUENCE [LARGE SCALE GENOMIC DNA]</scope>
    <source>
        <strain evidence="5">ATCC 23168 / DSM 4126 / NBRC 15989 / NCIMB 1408 / VKM B-1430 / H-43</strain>
    </source>
</reference>
<dbReference type="EMBL" id="CP002349">
    <property type="protein sequence ID" value="ADR21652.1"/>
    <property type="molecule type" value="Genomic_DNA"/>
</dbReference>
<dbReference type="Gene3D" id="3.40.190.10">
    <property type="entry name" value="Periplasmic binding protein-like II"/>
    <property type="match status" value="2"/>
</dbReference>
<keyword evidence="5" id="KW-1185">Reference proteome</keyword>
<keyword evidence="3" id="KW-0479">Metal-binding</keyword>
<gene>
    <name evidence="4" type="ordered locus">Ftrac_1664</name>
</gene>
<dbReference type="GO" id="GO:0046872">
    <property type="term" value="F:metal ion binding"/>
    <property type="evidence" value="ECO:0007669"/>
    <property type="project" value="UniProtKB-KW"/>
</dbReference>
<evidence type="ECO:0000313" key="4">
    <source>
        <dbReference type="EMBL" id="ADR21652.1"/>
    </source>
</evidence>
<feature type="binding site" evidence="3">
    <location>
        <position position="254"/>
    </location>
    <ligand>
        <name>Fe cation</name>
        <dbReference type="ChEBI" id="CHEBI:24875"/>
    </ligand>
</feature>
<evidence type="ECO:0000256" key="1">
    <source>
        <dbReference type="ARBA" id="ARBA00008520"/>
    </source>
</evidence>
<evidence type="ECO:0000256" key="2">
    <source>
        <dbReference type="ARBA" id="ARBA00022729"/>
    </source>
</evidence>
<protein>
    <submittedName>
        <fullName evidence="4">Extracellular solute-binding protein family 1</fullName>
    </submittedName>
</protein>
<dbReference type="HOGENOM" id="CLU_026974_2_1_10"/>
<keyword evidence="3" id="KW-0408">Iron</keyword>
<organism evidence="4 5">
    <name type="scientific">Marivirga tractuosa (strain ATCC 23168 / DSM 4126 / NBRC 15989 / NCIMB 1408 / VKM B-1430 / H-43)</name>
    <name type="common">Microscilla tractuosa</name>
    <name type="synonym">Flexibacter tractuosus</name>
    <dbReference type="NCBI Taxonomy" id="643867"/>
    <lineage>
        <taxon>Bacteria</taxon>
        <taxon>Pseudomonadati</taxon>
        <taxon>Bacteroidota</taxon>
        <taxon>Cytophagia</taxon>
        <taxon>Cytophagales</taxon>
        <taxon>Marivirgaceae</taxon>
        <taxon>Marivirga</taxon>
    </lineage>
</organism>
<dbReference type="AlphaFoldDB" id="E4TQV2"/>
<dbReference type="GO" id="GO:0030288">
    <property type="term" value="C:outer membrane-bounded periplasmic space"/>
    <property type="evidence" value="ECO:0007669"/>
    <property type="project" value="TreeGrafter"/>
</dbReference>
<dbReference type="Proteomes" id="UP000008720">
    <property type="component" value="Chromosome"/>
</dbReference>
<dbReference type="PIRSF" id="PIRSF002825">
    <property type="entry name" value="CfbpA"/>
    <property type="match status" value="1"/>
</dbReference>
<keyword evidence="2" id="KW-0732">Signal</keyword>
<comment type="similarity">
    <text evidence="1">Belongs to the bacterial solute-binding protein 1 family.</text>
</comment>
<evidence type="ECO:0000313" key="5">
    <source>
        <dbReference type="Proteomes" id="UP000008720"/>
    </source>
</evidence>
<dbReference type="SUPFAM" id="SSF53850">
    <property type="entry name" value="Periplasmic binding protein-like II"/>
    <property type="match status" value="1"/>
</dbReference>
<proteinExistence type="inferred from homology"/>